<evidence type="ECO:0000259" key="8">
    <source>
        <dbReference type="Pfam" id="PF17048"/>
    </source>
</evidence>
<dbReference type="Pfam" id="PF04734">
    <property type="entry name" value="Ceramidase_alk"/>
    <property type="match status" value="1"/>
</dbReference>
<evidence type="ECO:0000256" key="3">
    <source>
        <dbReference type="PIRSR" id="PIRSR606823-1"/>
    </source>
</evidence>
<dbReference type="InterPro" id="IPR006311">
    <property type="entry name" value="TAT_signal"/>
</dbReference>
<dbReference type="GO" id="GO:0046512">
    <property type="term" value="P:sphingosine biosynthetic process"/>
    <property type="evidence" value="ECO:0007669"/>
    <property type="project" value="TreeGrafter"/>
</dbReference>
<reference evidence="9 10" key="1">
    <citation type="submission" date="2020-08" db="EMBL/GenBank/DDBJ databases">
        <title>Sequencing the genomes of 1000 actinobacteria strains.</title>
        <authorList>
            <person name="Klenk H.-P."/>
        </authorList>
    </citation>
    <scope>NUCLEOTIDE SEQUENCE [LARGE SCALE GENOMIC DNA]</scope>
    <source>
        <strain evidence="9 10">DSM 45272</strain>
    </source>
</reference>
<feature type="binding site" evidence="4">
    <location>
        <position position="447"/>
    </location>
    <ligand>
        <name>Zn(2+)</name>
        <dbReference type="ChEBI" id="CHEBI:29105"/>
    </ligand>
</feature>
<evidence type="ECO:0000256" key="6">
    <source>
        <dbReference type="SAM" id="SignalP"/>
    </source>
</evidence>
<comment type="catalytic activity">
    <reaction evidence="5">
        <text>an N-acylsphing-4-enine + H2O = sphing-4-enine + a fatty acid</text>
        <dbReference type="Rhea" id="RHEA:20856"/>
        <dbReference type="ChEBI" id="CHEBI:15377"/>
        <dbReference type="ChEBI" id="CHEBI:28868"/>
        <dbReference type="ChEBI" id="CHEBI:52639"/>
        <dbReference type="ChEBI" id="CHEBI:57756"/>
        <dbReference type="EC" id="3.5.1.23"/>
    </reaction>
</comment>
<comment type="cofactor">
    <cofactor evidence="4">
        <name>Zn(2+)</name>
        <dbReference type="ChEBI" id="CHEBI:29105"/>
    </cofactor>
    <text evidence="4">Binds 1 zinc ion per subunit.</text>
</comment>
<dbReference type="InterPro" id="IPR031331">
    <property type="entry name" value="NEUT/ALK_ceramidase_C"/>
</dbReference>
<evidence type="ECO:0000256" key="4">
    <source>
        <dbReference type="PIRSR" id="PIRSR606823-2"/>
    </source>
</evidence>
<dbReference type="InterPro" id="IPR006823">
    <property type="entry name" value="Ceramidase_alk"/>
</dbReference>
<dbReference type="InterPro" id="IPR038445">
    <property type="entry name" value="NCDase_C_sf"/>
</dbReference>
<keyword evidence="4" id="KW-0862">Zinc</keyword>
<evidence type="ECO:0000256" key="2">
    <source>
        <dbReference type="ARBA" id="ARBA00022801"/>
    </source>
</evidence>
<dbReference type="GO" id="GO:0016020">
    <property type="term" value="C:membrane"/>
    <property type="evidence" value="ECO:0007669"/>
    <property type="project" value="GOC"/>
</dbReference>
<dbReference type="PANTHER" id="PTHR12670">
    <property type="entry name" value="CERAMIDASE"/>
    <property type="match status" value="1"/>
</dbReference>
<evidence type="ECO:0000256" key="1">
    <source>
        <dbReference type="ARBA" id="ARBA00009835"/>
    </source>
</evidence>
<keyword evidence="10" id="KW-1185">Reference proteome</keyword>
<dbReference type="InterPro" id="IPR031329">
    <property type="entry name" value="NEUT/ALK_ceramidase_N"/>
</dbReference>
<evidence type="ECO:0000256" key="5">
    <source>
        <dbReference type="RuleBase" id="RU366019"/>
    </source>
</evidence>
<feature type="binding site" evidence="4">
    <location>
        <position position="236"/>
    </location>
    <ligand>
        <name>Zn(2+)</name>
        <dbReference type="ChEBI" id="CHEBI:29105"/>
    </ligand>
</feature>
<dbReference type="AlphaFoldDB" id="A0A841BHD8"/>
<dbReference type="PROSITE" id="PS51318">
    <property type="entry name" value="TAT"/>
    <property type="match status" value="1"/>
</dbReference>
<organism evidence="9 10">
    <name type="scientific">Amycolatopsis umgeniensis</name>
    <dbReference type="NCBI Taxonomy" id="336628"/>
    <lineage>
        <taxon>Bacteria</taxon>
        <taxon>Bacillati</taxon>
        <taxon>Actinomycetota</taxon>
        <taxon>Actinomycetes</taxon>
        <taxon>Pseudonocardiales</taxon>
        <taxon>Pseudonocardiaceae</taxon>
        <taxon>Amycolatopsis</taxon>
    </lineage>
</organism>
<evidence type="ECO:0000259" key="7">
    <source>
        <dbReference type="Pfam" id="PF04734"/>
    </source>
</evidence>
<dbReference type="PANTHER" id="PTHR12670:SF1">
    <property type="entry name" value="NEUTRAL CERAMIDASE"/>
    <property type="match status" value="1"/>
</dbReference>
<comment type="caution">
    <text evidence="9">The sequence shown here is derived from an EMBL/GenBank/DDBJ whole genome shotgun (WGS) entry which is preliminary data.</text>
</comment>
<dbReference type="Proteomes" id="UP000580861">
    <property type="component" value="Unassembled WGS sequence"/>
</dbReference>
<feature type="signal peptide" evidence="6">
    <location>
        <begin position="1"/>
        <end position="29"/>
    </location>
</feature>
<keyword evidence="4" id="KW-0479">Metal-binding</keyword>
<feature type="domain" description="Neutral/alkaline non-lysosomal ceramidase C-terminal" evidence="8">
    <location>
        <begin position="514"/>
        <end position="673"/>
    </location>
</feature>
<dbReference type="GO" id="GO:0042759">
    <property type="term" value="P:long-chain fatty acid biosynthetic process"/>
    <property type="evidence" value="ECO:0007669"/>
    <property type="project" value="TreeGrafter"/>
</dbReference>
<evidence type="ECO:0000313" key="9">
    <source>
        <dbReference type="EMBL" id="MBB5857914.1"/>
    </source>
</evidence>
<comment type="similarity">
    <text evidence="1 5">Belongs to the neutral ceramidase family.</text>
</comment>
<dbReference type="GO" id="GO:0005576">
    <property type="term" value="C:extracellular region"/>
    <property type="evidence" value="ECO:0007669"/>
    <property type="project" value="TreeGrafter"/>
</dbReference>
<protein>
    <recommendedName>
        <fullName evidence="5">Neutral ceramidase</fullName>
        <ecNumber evidence="5">3.5.1.23</ecNumber>
    </recommendedName>
</protein>
<feature type="binding site" evidence="4">
    <location>
        <position position="483"/>
    </location>
    <ligand>
        <name>Zn(2+)</name>
        <dbReference type="ChEBI" id="CHEBI:29105"/>
    </ligand>
</feature>
<sequence>MAVSRRRVLAGAAALPVAAGVLGTTSAQAAQTGAQQGFRVGVGISDVTGPAAENGMMGYSMPQQQTAGIHLRTRARAFVVDDGAKRIAFVTADLGALFQSVHQGVMRKLKAAYGELYSEQNVLLNATHTHSACGGDSHYAAYDLAILGFQQEVYDAVVDGIFEAISRAHASLAPGSIRLGRAELTKASVNRSRKAFDLNPKADKDHFPQAIDPAVTVLRFSQNGADVGAISWFATHGTSMSNGNHLISGDNKGYAAYEWEHDHAGVRYLDGNPRFVAAFPQTNTGDMSPNLNLTPGTPETEFENTRTIGDLQFRAAKSAFDAAAEAVTGGVDHRMCYVDMSDVEVDAKYTPNGRPQHTCTAAIGVSMLAGSREDGPGLPLPEGVKNPFIDWLGGIDAPIPQALADAQAPKVVAVPFGAMKPYPWTPEVLPLQIVRIGQLHLVAVPAELTIVSGLRLRRTVAAELGVPLENVLVQGYSNAYSQYVTTPEEYDSQQYEGASTLYGRYTLPAYQQEFAKLAAAMKAGRPVPHGPTPRDLRGKLINFQPGVVFDSAPAFKSFGDVLADAKSTYARGEQVAVEFVTGHPKNDLRRGGTFLEIQRLVDGKWVRHADDGDWDTKYHWARTFVAESKAVVHWKIPANAPIGKYRVVHFGNWKNGWNGTISAFSGTSRTFVVS</sequence>
<dbReference type="GO" id="GO:0017040">
    <property type="term" value="F:N-acylsphingosine amidohydrolase activity"/>
    <property type="evidence" value="ECO:0007669"/>
    <property type="project" value="UniProtKB-UniRule"/>
</dbReference>
<keyword evidence="6" id="KW-0732">Signal</keyword>
<feature type="chain" id="PRO_5032737948" description="Neutral ceramidase" evidence="6">
    <location>
        <begin position="30"/>
        <end position="674"/>
    </location>
</feature>
<name>A0A841BHD8_9PSEU</name>
<dbReference type="Pfam" id="PF17048">
    <property type="entry name" value="Ceramidse_alk_C"/>
    <property type="match status" value="1"/>
</dbReference>
<gene>
    <name evidence="9" type="ORF">HDA45_008001</name>
</gene>
<feature type="domain" description="Neutral/alkaline non-lysosomal ceramidase N-terminal" evidence="7">
    <location>
        <begin position="38"/>
        <end position="512"/>
    </location>
</feature>
<keyword evidence="5" id="KW-0443">Lipid metabolism</keyword>
<dbReference type="GO" id="GO:0046514">
    <property type="term" value="P:ceramide catabolic process"/>
    <property type="evidence" value="ECO:0007669"/>
    <property type="project" value="InterPro"/>
</dbReference>
<keyword evidence="2 5" id="KW-0378">Hydrolase</keyword>
<dbReference type="GO" id="GO:0046872">
    <property type="term" value="F:metal ion binding"/>
    <property type="evidence" value="ECO:0007669"/>
    <property type="project" value="UniProtKB-KW"/>
</dbReference>
<evidence type="ECO:0000313" key="10">
    <source>
        <dbReference type="Proteomes" id="UP000580861"/>
    </source>
</evidence>
<dbReference type="EC" id="3.5.1.23" evidence="5"/>
<keyword evidence="5" id="KW-0746">Sphingolipid metabolism</keyword>
<dbReference type="RefSeq" id="WP_184904431.1">
    <property type="nucleotide sequence ID" value="NZ_JACHMX010000001.1"/>
</dbReference>
<accession>A0A841BHD8</accession>
<dbReference type="EMBL" id="JACHMX010000001">
    <property type="protein sequence ID" value="MBB5857914.1"/>
    <property type="molecule type" value="Genomic_DNA"/>
</dbReference>
<proteinExistence type="inferred from homology"/>
<feature type="active site" description="Nucleophile" evidence="3">
    <location>
        <position position="288"/>
    </location>
</feature>
<feature type="binding site" evidence="4">
    <location>
        <position position="128"/>
    </location>
    <ligand>
        <name>Zn(2+)</name>
        <dbReference type="ChEBI" id="CHEBI:29105"/>
    </ligand>
</feature>
<dbReference type="Gene3D" id="2.60.40.2300">
    <property type="entry name" value="Neutral/alkaline non-lysosomal ceramidase, C-terminal domain"/>
    <property type="match status" value="1"/>
</dbReference>